<dbReference type="GO" id="GO:0106435">
    <property type="term" value="F:carboxylesterase activity"/>
    <property type="evidence" value="ECO:0007669"/>
    <property type="project" value="UniProtKB-EC"/>
</dbReference>
<dbReference type="EMBL" id="JACHGT010000003">
    <property type="protein sequence ID" value="MBB6033688.1"/>
    <property type="molecule type" value="Genomic_DNA"/>
</dbReference>
<accession>A0A841FIM8</accession>
<dbReference type="EC" id="3.1.1.1" evidence="5"/>
<dbReference type="InterPro" id="IPR051044">
    <property type="entry name" value="MAG_DAG_Lipase"/>
</dbReference>
<evidence type="ECO:0000259" key="4">
    <source>
        <dbReference type="Pfam" id="PF12146"/>
    </source>
</evidence>
<evidence type="ECO:0000313" key="5">
    <source>
        <dbReference type="EMBL" id="MBB6033688.1"/>
    </source>
</evidence>
<feature type="site" description="Important for substrate specificity" evidence="3">
    <location>
        <position position="147"/>
    </location>
</feature>
<dbReference type="Proteomes" id="UP000548476">
    <property type="component" value="Unassembled WGS sequence"/>
</dbReference>
<dbReference type="AlphaFoldDB" id="A0A841FIM8"/>
<sequence length="263" mass="27919">MPVLPGAQPFLLDAGADAPATVLLSHGFTGSPQTVRPWGEAMHAAGYTAIGPRLPGHGTRWQDLAATRWQDWYGELERAFDEALGRGKPVFAMGISMGGTLVLRLAQQRGAELAGLVLSNPSVLSQRFAVNHLLPYLARVKRTAAGIASDIAKPGSTEVAYDKVPLAALRSLTELWRLTREDLASVTVPLRVYRSAVDHVVEPANAKVVLAGVASTDVAEYVMENSYHVMTLDNDAPELFEGSAAFVAERLAALGAAGAGPVR</sequence>
<evidence type="ECO:0000256" key="3">
    <source>
        <dbReference type="PIRSR" id="PIRSR017388-3"/>
    </source>
</evidence>
<dbReference type="InterPro" id="IPR029058">
    <property type="entry name" value="AB_hydrolase_fold"/>
</dbReference>
<evidence type="ECO:0000256" key="2">
    <source>
        <dbReference type="PIRSR" id="PIRSR017388-2"/>
    </source>
</evidence>
<evidence type="ECO:0000256" key="1">
    <source>
        <dbReference type="PIRSR" id="PIRSR017388-1"/>
    </source>
</evidence>
<evidence type="ECO:0000313" key="6">
    <source>
        <dbReference type="Proteomes" id="UP000548476"/>
    </source>
</evidence>
<feature type="binding site" evidence="2">
    <location>
        <position position="97"/>
    </location>
    <ligand>
        <name>substrate</name>
    </ligand>
</feature>
<feature type="active site" description="Nucleophile" evidence="1">
    <location>
        <position position="96"/>
    </location>
</feature>
<proteinExistence type="predicted"/>
<feature type="domain" description="Serine aminopeptidase S33" evidence="4">
    <location>
        <begin position="19"/>
        <end position="234"/>
    </location>
</feature>
<dbReference type="Gene3D" id="3.40.50.1820">
    <property type="entry name" value="alpha/beta hydrolase"/>
    <property type="match status" value="1"/>
</dbReference>
<reference evidence="5 6" key="1">
    <citation type="submission" date="2020-08" db="EMBL/GenBank/DDBJ databases">
        <title>Genomic Encyclopedia of Type Strains, Phase IV (KMG-IV): sequencing the most valuable type-strain genomes for metagenomic binning, comparative biology and taxonomic classification.</title>
        <authorList>
            <person name="Goeker M."/>
        </authorList>
    </citation>
    <scope>NUCLEOTIDE SEQUENCE [LARGE SCALE GENOMIC DNA]</scope>
    <source>
        <strain evidence="5 6">YIM 65646</strain>
    </source>
</reference>
<dbReference type="InterPro" id="IPR012354">
    <property type="entry name" value="Esterase_lipase"/>
</dbReference>
<organism evidence="5 6">
    <name type="scientific">Phytomonospora endophytica</name>
    <dbReference type="NCBI Taxonomy" id="714109"/>
    <lineage>
        <taxon>Bacteria</taxon>
        <taxon>Bacillati</taxon>
        <taxon>Actinomycetota</taxon>
        <taxon>Actinomycetes</taxon>
        <taxon>Micromonosporales</taxon>
        <taxon>Micromonosporaceae</taxon>
        <taxon>Phytomonospora</taxon>
    </lineage>
</organism>
<feature type="active site" description="Charge relay system" evidence="1">
    <location>
        <position position="228"/>
    </location>
</feature>
<protein>
    <submittedName>
        <fullName evidence="5">Carboxylesterase</fullName>
        <ecNumber evidence="5">3.1.1.1</ecNumber>
    </submittedName>
</protein>
<dbReference type="PANTHER" id="PTHR11614">
    <property type="entry name" value="PHOSPHOLIPASE-RELATED"/>
    <property type="match status" value="1"/>
</dbReference>
<gene>
    <name evidence="5" type="ORF">HNR73_001538</name>
</gene>
<feature type="active site" description="Charge relay system" evidence="1">
    <location>
        <position position="198"/>
    </location>
</feature>
<dbReference type="SUPFAM" id="SSF53474">
    <property type="entry name" value="alpha/beta-Hydrolases"/>
    <property type="match status" value="1"/>
</dbReference>
<keyword evidence="6" id="KW-1185">Reference proteome</keyword>
<dbReference type="InterPro" id="IPR022742">
    <property type="entry name" value="Hydrolase_4"/>
</dbReference>
<feature type="binding site" evidence="2">
    <location>
        <position position="28"/>
    </location>
    <ligand>
        <name>substrate</name>
    </ligand>
</feature>
<dbReference type="Pfam" id="PF12146">
    <property type="entry name" value="Hydrolase_4"/>
    <property type="match status" value="1"/>
</dbReference>
<dbReference type="RefSeq" id="WP_184786572.1">
    <property type="nucleotide sequence ID" value="NZ_BONT01000013.1"/>
</dbReference>
<comment type="caution">
    <text evidence="5">The sequence shown here is derived from an EMBL/GenBank/DDBJ whole genome shotgun (WGS) entry which is preliminary data.</text>
</comment>
<keyword evidence="5" id="KW-0378">Hydrolase</keyword>
<name>A0A841FIM8_9ACTN</name>
<dbReference type="PIRSF" id="PIRSF017388">
    <property type="entry name" value="Esterase_lipase"/>
    <property type="match status" value="1"/>
</dbReference>